<dbReference type="EMBL" id="PCYL01000037">
    <property type="protein sequence ID" value="PIR46578.1"/>
    <property type="molecule type" value="Genomic_DNA"/>
</dbReference>
<dbReference type="Proteomes" id="UP000230833">
    <property type="component" value="Unassembled WGS sequence"/>
</dbReference>
<evidence type="ECO:0000313" key="2">
    <source>
        <dbReference type="Proteomes" id="UP000230833"/>
    </source>
</evidence>
<gene>
    <name evidence="1" type="ORF">COV07_03545</name>
</gene>
<protein>
    <submittedName>
        <fullName evidence="1">Uncharacterized protein</fullName>
    </submittedName>
</protein>
<dbReference type="AlphaFoldDB" id="A0A2H0RJA7"/>
<accession>A0A2H0RJA7</accession>
<name>A0A2H0RJA7_9BACT</name>
<proteinExistence type="predicted"/>
<comment type="caution">
    <text evidence="1">The sequence shown here is derived from an EMBL/GenBank/DDBJ whole genome shotgun (WGS) entry which is preliminary data.</text>
</comment>
<evidence type="ECO:0000313" key="1">
    <source>
        <dbReference type="EMBL" id="PIR46578.1"/>
    </source>
</evidence>
<reference evidence="1 2" key="1">
    <citation type="submission" date="2017-09" db="EMBL/GenBank/DDBJ databases">
        <title>Depth-based differentiation of microbial function through sediment-hosted aquifers and enrichment of novel symbionts in the deep terrestrial subsurface.</title>
        <authorList>
            <person name="Probst A.J."/>
            <person name="Ladd B."/>
            <person name="Jarett J.K."/>
            <person name="Geller-Mcgrath D.E."/>
            <person name="Sieber C.M."/>
            <person name="Emerson J.B."/>
            <person name="Anantharaman K."/>
            <person name="Thomas B.C."/>
            <person name="Malmstrom R."/>
            <person name="Stieglmeier M."/>
            <person name="Klingl A."/>
            <person name="Woyke T."/>
            <person name="Ryan C.M."/>
            <person name="Banfield J.F."/>
        </authorList>
    </citation>
    <scope>NUCLEOTIDE SEQUENCE [LARGE SCALE GENOMIC DNA]</scope>
    <source>
        <strain evidence="1">CG10_big_fil_rev_8_21_14_0_10_45_14</strain>
    </source>
</reference>
<organism evidence="1 2">
    <name type="scientific">Candidatus Vogelbacteria bacterium CG10_big_fil_rev_8_21_14_0_10_45_14</name>
    <dbReference type="NCBI Taxonomy" id="1975042"/>
    <lineage>
        <taxon>Bacteria</taxon>
        <taxon>Candidatus Vogeliibacteriota</taxon>
    </lineage>
</organism>
<sequence length="67" mass="7717">MKVITLVFEDGTGNLDEVVEKIPETHEVVVFHWSKYALVRENTRCVRLPISRDALVEELLKGITHIE</sequence>